<name>A0ABT0WWZ4_9BURK</name>
<evidence type="ECO:0000313" key="1">
    <source>
        <dbReference type="EMBL" id="MCM2568560.1"/>
    </source>
</evidence>
<proteinExistence type="predicted"/>
<keyword evidence="2" id="KW-1185">Reference proteome</keyword>
<dbReference type="RefSeq" id="WP_251351391.1">
    <property type="nucleotide sequence ID" value="NZ_JAMQGR010000011.1"/>
</dbReference>
<evidence type="ECO:0000313" key="2">
    <source>
        <dbReference type="Proteomes" id="UP001202243"/>
    </source>
</evidence>
<protein>
    <submittedName>
        <fullName evidence="1">Uncharacterized protein</fullName>
    </submittedName>
</protein>
<dbReference type="Proteomes" id="UP001202243">
    <property type="component" value="Unassembled WGS sequence"/>
</dbReference>
<sequence length="58" mass="5794">MNNLPLQAKAVQRSPSISAISQGVAPSSIPCTLCKAACGALSGTAQQLCLMACNATVC</sequence>
<accession>A0ABT0WWZ4</accession>
<organism evidence="1 2">
    <name type="scientific">Janthinobacterium kumbetense</name>
    <dbReference type="NCBI Taxonomy" id="2950280"/>
    <lineage>
        <taxon>Bacteria</taxon>
        <taxon>Pseudomonadati</taxon>
        <taxon>Pseudomonadota</taxon>
        <taxon>Betaproteobacteria</taxon>
        <taxon>Burkholderiales</taxon>
        <taxon>Oxalobacteraceae</taxon>
        <taxon>Janthinobacterium</taxon>
    </lineage>
</organism>
<dbReference type="EMBL" id="JAMQGR010000011">
    <property type="protein sequence ID" value="MCM2568560.1"/>
    <property type="molecule type" value="Genomic_DNA"/>
</dbReference>
<comment type="caution">
    <text evidence="1">The sequence shown here is derived from an EMBL/GenBank/DDBJ whole genome shotgun (WGS) entry which is preliminary data.</text>
</comment>
<gene>
    <name evidence="1" type="ORF">NCG91_23370</name>
</gene>
<reference evidence="1 2" key="1">
    <citation type="submission" date="2022-06" db="EMBL/GenBank/DDBJ databases">
        <title>Janthinobacterium kumbetensis sp. nov., isolated from spring water in Turkey.</title>
        <authorList>
            <person name="Inan Bektas K."/>
            <person name="Belduz A.A."/>
            <person name="Canakci S."/>
            <person name="Nalcaoglu A."/>
            <person name="Ceylan E."/>
            <person name="Kati H."/>
        </authorList>
    </citation>
    <scope>NUCLEOTIDE SEQUENCE [LARGE SCALE GENOMIC DNA]</scope>
    <source>
        <strain evidence="1 2">GK</strain>
    </source>
</reference>